<dbReference type="AlphaFoldDB" id="A0A834P1R9"/>
<accession>A0A834P1R9</accession>
<comment type="caution">
    <text evidence="2">The sequence shown here is derived from an EMBL/GenBank/DDBJ whole genome shotgun (WGS) entry which is preliminary data.</text>
</comment>
<evidence type="ECO:0000313" key="3">
    <source>
        <dbReference type="Proteomes" id="UP000600918"/>
    </source>
</evidence>
<evidence type="ECO:0000256" key="1">
    <source>
        <dbReference type="SAM" id="MobiDB-lite"/>
    </source>
</evidence>
<reference evidence="2" key="1">
    <citation type="journal article" date="2020" name="G3 (Bethesda)">
        <title>High-Quality Assemblies for Three Invasive Social Wasps from the &lt;i&gt;Vespula&lt;/i&gt; Genus.</title>
        <authorList>
            <person name="Harrop T.W.R."/>
            <person name="Guhlin J."/>
            <person name="McLaughlin G.M."/>
            <person name="Permina E."/>
            <person name="Stockwell P."/>
            <person name="Gilligan J."/>
            <person name="Le Lec M.F."/>
            <person name="Gruber M.A.M."/>
            <person name="Quinn O."/>
            <person name="Lovegrove M."/>
            <person name="Duncan E.J."/>
            <person name="Remnant E.J."/>
            <person name="Van Eeckhoven J."/>
            <person name="Graham B."/>
            <person name="Knapp R.A."/>
            <person name="Langford K.W."/>
            <person name="Kronenberg Z."/>
            <person name="Press M.O."/>
            <person name="Eacker S.M."/>
            <person name="Wilson-Rankin E.E."/>
            <person name="Purcell J."/>
            <person name="Lester P.J."/>
            <person name="Dearden P.K."/>
        </authorList>
    </citation>
    <scope>NUCLEOTIDE SEQUENCE</scope>
    <source>
        <strain evidence="2">Volc-1</strain>
    </source>
</reference>
<evidence type="ECO:0000313" key="2">
    <source>
        <dbReference type="EMBL" id="KAF7425327.1"/>
    </source>
</evidence>
<proteinExistence type="predicted"/>
<gene>
    <name evidence="2" type="ORF">H0235_007765</name>
</gene>
<dbReference type="Proteomes" id="UP000600918">
    <property type="component" value="Unassembled WGS sequence"/>
</dbReference>
<protein>
    <submittedName>
        <fullName evidence="2">Uncharacterized protein</fullName>
    </submittedName>
</protein>
<feature type="region of interest" description="Disordered" evidence="1">
    <location>
        <begin position="32"/>
        <end position="121"/>
    </location>
</feature>
<name>A0A834P1R9_VESPE</name>
<sequence length="175" mass="19208">MISVNESTGAPVIGTKNKTLSLVCLEGAGKLKVEKGKRSRGCSGAKGSWRREEEEEEGEEEEEAEEEEEEEEKDEEEEGEEKEEEEEEEGGGGEGENIMKQREATISRSGMTDGFGPPQVLLPLTPFLLPSRTDSLRPANETKSVVLLDEEWDDEQLNDSGGPVVFIKILVSGHA</sequence>
<feature type="compositionally biased region" description="Acidic residues" evidence="1">
    <location>
        <begin position="53"/>
        <end position="91"/>
    </location>
</feature>
<keyword evidence="3" id="KW-1185">Reference proteome</keyword>
<organism evidence="2 3">
    <name type="scientific">Vespula pensylvanica</name>
    <name type="common">Western yellow jacket</name>
    <name type="synonym">Wasp</name>
    <dbReference type="NCBI Taxonomy" id="30213"/>
    <lineage>
        <taxon>Eukaryota</taxon>
        <taxon>Metazoa</taxon>
        <taxon>Ecdysozoa</taxon>
        <taxon>Arthropoda</taxon>
        <taxon>Hexapoda</taxon>
        <taxon>Insecta</taxon>
        <taxon>Pterygota</taxon>
        <taxon>Neoptera</taxon>
        <taxon>Endopterygota</taxon>
        <taxon>Hymenoptera</taxon>
        <taxon>Apocrita</taxon>
        <taxon>Aculeata</taxon>
        <taxon>Vespoidea</taxon>
        <taxon>Vespidae</taxon>
        <taxon>Vespinae</taxon>
        <taxon>Vespula</taxon>
    </lineage>
</organism>
<dbReference type="EMBL" id="JACSDY010000006">
    <property type="protein sequence ID" value="KAF7425327.1"/>
    <property type="molecule type" value="Genomic_DNA"/>
</dbReference>